<dbReference type="RefSeq" id="WP_119661904.1">
    <property type="nucleotide sequence ID" value="NZ_QUAL01000190.1"/>
</dbReference>
<evidence type="ECO:0000259" key="1">
    <source>
        <dbReference type="PROSITE" id="PS50043"/>
    </source>
</evidence>
<dbReference type="SUPFAM" id="SSF52540">
    <property type="entry name" value="P-loop containing nucleoside triphosphate hydrolases"/>
    <property type="match status" value="1"/>
</dbReference>
<dbReference type="InterPro" id="IPR016032">
    <property type="entry name" value="Sig_transdc_resp-reg_C-effctor"/>
</dbReference>
<dbReference type="InterPro" id="IPR059106">
    <property type="entry name" value="WHD_MalT"/>
</dbReference>
<dbReference type="InterPro" id="IPR000792">
    <property type="entry name" value="Tscrpt_reg_LuxR_C"/>
</dbReference>
<accession>A0A418KKZ4</accession>
<sequence length="884" mass="95281">MVLESKIRIPRLSAHTVPRHRLLHGIEAADAAGQAVTAVSAPAGAGKTVLLAQCARQALAQGRSAAWLSLDAADDDPVILWAGLLAACRRAVRATDADAAARISELESQTDRVGPGFLADFLDTLGSLTTPLWIMVDDVHLIRPGPALEVPALLLRNRPAPVRLVLSGRSDPPLPIPRLILAGEATELRAADLAFDHKEAGQLLRRHGIHLPEEDLRLLLDRTEGWAAGLRLAALSLASEHDPAGYIARLAGDERPLADYLVAEVLATLSPDTVDLLIAVSVVDTVGPDLAARLSARPDAGATLDRLARENALVYHVDHAPPSYRLHGLLRSFLVAEGNRRDTEIHRRHHARAARWFAAQRLTTQAISHAVDAGDWPFVAELARRDGVSMLLRGDGQSLATALRLLPAGCGADPGTQLVGALAAVENHDLGRARQHLEDAGRHDAMRTDPHLRHLHAAALMAEARFRGDRTSRAAALVTAGRTPSGRPDVELLTTAQRGALRLWLGTYADAVTDLTAAVHQARRTEYAAATLECRSYLALAHSALGDFRAAEDQATLALAVAARRNWSSSPRMVPAYLVAAYAAWQRLENDTVSRYVSLAVTLDGDVEPELGLAARLLDASRACDVTANRRQALRLLHHQWPLGEPALLPTHGSAVCLTELQTALSLGDRYDAAQALTRAEHLLGDCGDVLVMRALLHASQGRRAALETDLAPIRAGTACFHSADAELAGWLLLADVTAESDEPSRSHEALVRALAIAAPRRHLRGMLAASPRVMSMLVHDAGRFGEHDDFVHTVLAARPKQAGPWPSSMYGESLTARELDLLRDLPSLLSLDEIAEAHVVSVNTVKTHLKAIYRKFDVSNRRQAVGRARELGLLGAPQRVDRR</sequence>
<gene>
    <name evidence="2" type="ORF">DY240_21545</name>
</gene>
<dbReference type="Pfam" id="PF00196">
    <property type="entry name" value="GerE"/>
    <property type="match status" value="1"/>
</dbReference>
<comment type="caution">
    <text evidence="2">The sequence shown here is derived from an EMBL/GenBank/DDBJ whole genome shotgun (WGS) entry which is preliminary data.</text>
</comment>
<dbReference type="GO" id="GO:0006355">
    <property type="term" value="P:regulation of DNA-templated transcription"/>
    <property type="evidence" value="ECO:0007669"/>
    <property type="project" value="InterPro"/>
</dbReference>
<dbReference type="EMBL" id="QUAL01000190">
    <property type="protein sequence ID" value="RIQ18214.1"/>
    <property type="molecule type" value="Genomic_DNA"/>
</dbReference>
<keyword evidence="3" id="KW-1185">Reference proteome</keyword>
<dbReference type="Pfam" id="PF25873">
    <property type="entry name" value="WHD_MalT"/>
    <property type="match status" value="1"/>
</dbReference>
<reference evidence="2 3" key="1">
    <citation type="submission" date="2018-09" db="EMBL/GenBank/DDBJ databases">
        <title>Isolation, diversity and antifungal activity of actinobacteria from wheat.</title>
        <authorList>
            <person name="Han C."/>
        </authorList>
    </citation>
    <scope>NUCLEOTIDE SEQUENCE [LARGE SCALE GENOMIC DNA]</scope>
    <source>
        <strain evidence="2 3">NEAU-YY265</strain>
    </source>
</reference>
<feature type="domain" description="HTH luxR-type" evidence="1">
    <location>
        <begin position="808"/>
        <end position="873"/>
    </location>
</feature>
<protein>
    <recommendedName>
        <fullName evidence="1">HTH luxR-type domain-containing protein</fullName>
    </recommendedName>
</protein>
<evidence type="ECO:0000313" key="2">
    <source>
        <dbReference type="EMBL" id="RIQ18214.1"/>
    </source>
</evidence>
<dbReference type="InterPro" id="IPR036388">
    <property type="entry name" value="WH-like_DNA-bd_sf"/>
</dbReference>
<dbReference type="InterPro" id="IPR027417">
    <property type="entry name" value="P-loop_NTPase"/>
</dbReference>
<dbReference type="Proteomes" id="UP000284057">
    <property type="component" value="Unassembled WGS sequence"/>
</dbReference>
<evidence type="ECO:0000313" key="3">
    <source>
        <dbReference type="Proteomes" id="UP000284057"/>
    </source>
</evidence>
<dbReference type="InterPro" id="IPR011990">
    <property type="entry name" value="TPR-like_helical_dom_sf"/>
</dbReference>
<organism evidence="2 3">
    <name type="scientific">Jiangella rhizosphaerae</name>
    <dbReference type="NCBI Taxonomy" id="2293569"/>
    <lineage>
        <taxon>Bacteria</taxon>
        <taxon>Bacillati</taxon>
        <taxon>Actinomycetota</taxon>
        <taxon>Actinomycetes</taxon>
        <taxon>Jiangellales</taxon>
        <taxon>Jiangellaceae</taxon>
        <taxon>Jiangella</taxon>
    </lineage>
</organism>
<dbReference type="SUPFAM" id="SSF46894">
    <property type="entry name" value="C-terminal effector domain of the bipartite response regulators"/>
    <property type="match status" value="1"/>
</dbReference>
<dbReference type="CDD" id="cd06170">
    <property type="entry name" value="LuxR_C_like"/>
    <property type="match status" value="1"/>
</dbReference>
<dbReference type="AlphaFoldDB" id="A0A418KKZ4"/>
<proteinExistence type="predicted"/>
<dbReference type="PROSITE" id="PS50043">
    <property type="entry name" value="HTH_LUXR_2"/>
    <property type="match status" value="1"/>
</dbReference>
<dbReference type="GO" id="GO:0003677">
    <property type="term" value="F:DNA binding"/>
    <property type="evidence" value="ECO:0007669"/>
    <property type="project" value="InterPro"/>
</dbReference>
<dbReference type="Gene3D" id="1.25.40.10">
    <property type="entry name" value="Tetratricopeptide repeat domain"/>
    <property type="match status" value="1"/>
</dbReference>
<dbReference type="Gene3D" id="1.10.10.10">
    <property type="entry name" value="Winged helix-like DNA-binding domain superfamily/Winged helix DNA-binding domain"/>
    <property type="match status" value="1"/>
</dbReference>
<dbReference type="SMART" id="SM00421">
    <property type="entry name" value="HTH_LUXR"/>
    <property type="match status" value="1"/>
</dbReference>
<dbReference type="OrthoDB" id="136365at2"/>
<name>A0A418KKZ4_9ACTN</name>